<evidence type="ECO:0000313" key="2">
    <source>
        <dbReference type="EMBL" id="TDB68086.1"/>
    </source>
</evidence>
<evidence type="ECO:0000313" key="3">
    <source>
        <dbReference type="Proteomes" id="UP000295706"/>
    </source>
</evidence>
<dbReference type="EMBL" id="SMJU01000002">
    <property type="protein sequence ID" value="TDB68086.1"/>
    <property type="molecule type" value="Genomic_DNA"/>
</dbReference>
<sequence>MKVKYVGSRLERLKGLLERALELPNISNEPAQTEQQHLLEAHVMMSNIKPWKSEMIQPAWVFKALEICIDTRDYIQKTYGSESPYLELLNKLFFVPTQPLPLIFLHSPGLREQWEHARKSLIDLLKQVLEEEMSRRKNRLLVFNGNFFSGIFGFFRLLTFLAFPATTTLCECKFSVFSQMILHSITPFFQCEMAFSGV</sequence>
<accession>A0A4R4KM47</accession>
<organism evidence="2 3">
    <name type="scientific">Arundinibacter roseus</name>
    <dbReference type="NCBI Taxonomy" id="2070510"/>
    <lineage>
        <taxon>Bacteria</taxon>
        <taxon>Pseudomonadati</taxon>
        <taxon>Bacteroidota</taxon>
        <taxon>Cytophagia</taxon>
        <taxon>Cytophagales</taxon>
        <taxon>Spirosomataceae</taxon>
        <taxon>Arundinibacter</taxon>
    </lineage>
</organism>
<evidence type="ECO:0000256" key="1">
    <source>
        <dbReference type="SAM" id="Phobius"/>
    </source>
</evidence>
<protein>
    <submittedName>
        <fullName evidence="2">Uncharacterized protein</fullName>
    </submittedName>
</protein>
<feature type="transmembrane region" description="Helical" evidence="1">
    <location>
        <begin position="140"/>
        <end position="163"/>
    </location>
</feature>
<keyword evidence="1" id="KW-0472">Membrane</keyword>
<keyword evidence="1" id="KW-1133">Transmembrane helix</keyword>
<keyword evidence="3" id="KW-1185">Reference proteome</keyword>
<dbReference type="Proteomes" id="UP000295706">
    <property type="component" value="Unassembled WGS sequence"/>
</dbReference>
<proteinExistence type="predicted"/>
<dbReference type="AlphaFoldDB" id="A0A4R4KM47"/>
<reference evidence="2 3" key="1">
    <citation type="submission" date="2019-02" db="EMBL/GenBank/DDBJ databases">
        <title>Arundinibacter roseus gen. nov., sp. nov., a new member of the family Cytophagaceae.</title>
        <authorList>
            <person name="Szuroczki S."/>
            <person name="Khayer B."/>
            <person name="Sproer C."/>
            <person name="Toumi M."/>
            <person name="Szabo A."/>
            <person name="Felfoldi T."/>
            <person name="Schumann P."/>
            <person name="Toth E."/>
        </authorList>
    </citation>
    <scope>NUCLEOTIDE SEQUENCE [LARGE SCALE GENOMIC DNA]</scope>
    <source>
        <strain evidence="2 3">DMA-k-7a</strain>
    </source>
</reference>
<name>A0A4R4KM47_9BACT</name>
<dbReference type="RefSeq" id="WP_132114712.1">
    <property type="nucleotide sequence ID" value="NZ_SMJU01000002.1"/>
</dbReference>
<gene>
    <name evidence="2" type="ORF">EZE20_03965</name>
</gene>
<keyword evidence="1" id="KW-0812">Transmembrane</keyword>
<comment type="caution">
    <text evidence="2">The sequence shown here is derived from an EMBL/GenBank/DDBJ whole genome shotgun (WGS) entry which is preliminary data.</text>
</comment>